<accession>A0A1T4L241</accession>
<dbReference type="PANTHER" id="PTHR42663">
    <property type="entry name" value="HYDROLASE C777.06C-RELATED-RELATED"/>
    <property type="match status" value="1"/>
</dbReference>
<sequence length="256" mass="28685">MRVTILGCGTSGGVPRVGGQDGLGDWGAADPLDRRNRRTRCSILVQDQGKTVLVDTSPDLRAQLLAAKVERIDAVVWTHDHADQCHGIDDLRPYVFRQGQIEAWADKRTLTILRRRFGYCFEAEEGGFYNPLYEAHEIRGPFSAGGLSVIPIPQDHGTIQSLGFRFGSVAYANDVVALPEEAFDLLQGVEVMIVDAMRYRPHPTHAHLDLALQWIERVAPQRAFLTNLHVDMDYVEVNRRTPSHVWPCYDGLVIDV</sequence>
<dbReference type="SUPFAM" id="SSF56281">
    <property type="entry name" value="Metallo-hydrolase/oxidoreductase"/>
    <property type="match status" value="1"/>
</dbReference>
<keyword evidence="3" id="KW-1185">Reference proteome</keyword>
<proteinExistence type="predicted"/>
<name>A0A1T4L241_9HYPH</name>
<reference evidence="3" key="1">
    <citation type="submission" date="2017-02" db="EMBL/GenBank/DDBJ databases">
        <authorList>
            <person name="Varghese N."/>
            <person name="Submissions S."/>
        </authorList>
    </citation>
    <scope>NUCLEOTIDE SEQUENCE [LARGE SCALE GENOMIC DNA]</scope>
    <source>
        <strain evidence="3">ATCC 27094</strain>
    </source>
</reference>
<dbReference type="InterPro" id="IPR036866">
    <property type="entry name" value="RibonucZ/Hydroxyglut_hydro"/>
</dbReference>
<dbReference type="AlphaFoldDB" id="A0A1T4L241"/>
<dbReference type="SMART" id="SM00849">
    <property type="entry name" value="Lactamase_B"/>
    <property type="match status" value="1"/>
</dbReference>
<dbReference type="Pfam" id="PF12706">
    <property type="entry name" value="Lactamase_B_2"/>
    <property type="match status" value="1"/>
</dbReference>
<dbReference type="Gene3D" id="3.60.15.10">
    <property type="entry name" value="Ribonuclease Z/Hydroxyacylglutathione hydrolase-like"/>
    <property type="match status" value="1"/>
</dbReference>
<evidence type="ECO:0000313" key="3">
    <source>
        <dbReference type="Proteomes" id="UP000190092"/>
    </source>
</evidence>
<dbReference type="PANTHER" id="PTHR42663:SF6">
    <property type="entry name" value="HYDROLASE C777.06C-RELATED"/>
    <property type="match status" value="1"/>
</dbReference>
<evidence type="ECO:0000259" key="1">
    <source>
        <dbReference type="SMART" id="SM00849"/>
    </source>
</evidence>
<dbReference type="RefSeq" id="WP_085932949.1">
    <property type="nucleotide sequence ID" value="NZ_FUWJ01000001.1"/>
</dbReference>
<dbReference type="STRING" id="225324.SAMN02745126_01303"/>
<organism evidence="2 3">
    <name type="scientific">Enhydrobacter aerosaccus</name>
    <dbReference type="NCBI Taxonomy" id="225324"/>
    <lineage>
        <taxon>Bacteria</taxon>
        <taxon>Pseudomonadati</taxon>
        <taxon>Pseudomonadota</taxon>
        <taxon>Alphaproteobacteria</taxon>
        <taxon>Hyphomicrobiales</taxon>
        <taxon>Enhydrobacter</taxon>
    </lineage>
</organism>
<feature type="domain" description="Metallo-beta-lactamase" evidence="1">
    <location>
        <begin position="39"/>
        <end position="228"/>
    </location>
</feature>
<dbReference type="Proteomes" id="UP000190092">
    <property type="component" value="Unassembled WGS sequence"/>
</dbReference>
<dbReference type="OrthoDB" id="9781189at2"/>
<dbReference type="EMBL" id="FUWJ01000001">
    <property type="protein sequence ID" value="SJZ48769.1"/>
    <property type="molecule type" value="Genomic_DNA"/>
</dbReference>
<dbReference type="InterPro" id="IPR001279">
    <property type="entry name" value="Metallo-B-lactamas"/>
</dbReference>
<gene>
    <name evidence="2" type="ORF">SAMN02745126_01303</name>
</gene>
<evidence type="ECO:0000313" key="2">
    <source>
        <dbReference type="EMBL" id="SJZ48769.1"/>
    </source>
</evidence>
<dbReference type="CDD" id="cd16279">
    <property type="entry name" value="metallo-hydrolase-like_MBL-fold"/>
    <property type="match status" value="1"/>
</dbReference>
<protein>
    <submittedName>
        <fullName evidence="2">Phosphoribosyl 1,2-cyclic phosphate phosphodiesterase</fullName>
    </submittedName>
</protein>